<dbReference type="InterPro" id="IPR002509">
    <property type="entry name" value="NODB_dom"/>
</dbReference>
<reference evidence="4" key="1">
    <citation type="journal article" date="2019" name="Int. J. Syst. Evol. Microbiol.">
        <title>The Global Catalogue of Microorganisms (GCM) 10K type strain sequencing project: providing services to taxonomists for standard genome sequencing and annotation.</title>
        <authorList>
            <consortium name="The Broad Institute Genomics Platform"/>
            <consortium name="The Broad Institute Genome Sequencing Center for Infectious Disease"/>
            <person name="Wu L."/>
            <person name="Ma J."/>
        </authorList>
    </citation>
    <scope>NUCLEOTIDE SEQUENCE [LARGE SCALE GENOMIC DNA]</scope>
    <source>
        <strain evidence="4">CCUG 54522</strain>
    </source>
</reference>
<dbReference type="PROSITE" id="PS51677">
    <property type="entry name" value="NODB"/>
    <property type="match status" value="1"/>
</dbReference>
<comment type="caution">
    <text evidence="3">The sequence shown here is derived from an EMBL/GenBank/DDBJ whole genome shotgun (WGS) entry which is preliminary data.</text>
</comment>
<gene>
    <name evidence="3" type="ORF">ACFPYL_10060</name>
</gene>
<dbReference type="EMBL" id="JBHSRJ010000004">
    <property type="protein sequence ID" value="MFC6043419.1"/>
    <property type="molecule type" value="Genomic_DNA"/>
</dbReference>
<evidence type="ECO:0000313" key="4">
    <source>
        <dbReference type="Proteomes" id="UP001596135"/>
    </source>
</evidence>
<dbReference type="SUPFAM" id="SSF88713">
    <property type="entry name" value="Glycoside hydrolase/deacetylase"/>
    <property type="match status" value="1"/>
</dbReference>
<feature type="domain" description="NodB homology" evidence="2">
    <location>
        <begin position="36"/>
        <end position="218"/>
    </location>
</feature>
<dbReference type="PANTHER" id="PTHR10587">
    <property type="entry name" value="GLYCOSYL TRANSFERASE-RELATED"/>
    <property type="match status" value="1"/>
</dbReference>
<protein>
    <submittedName>
        <fullName evidence="3">Polysaccharide deacetylase family protein</fullName>
    </submittedName>
</protein>
<keyword evidence="4" id="KW-1185">Reference proteome</keyword>
<feature type="signal peptide" evidence="1">
    <location>
        <begin position="1"/>
        <end position="19"/>
    </location>
</feature>
<feature type="chain" id="PRO_5046478690" evidence="1">
    <location>
        <begin position="20"/>
        <end position="439"/>
    </location>
</feature>
<organism evidence="3 4">
    <name type="scientific">Nocardioides hankookensis</name>
    <dbReference type="NCBI Taxonomy" id="443157"/>
    <lineage>
        <taxon>Bacteria</taxon>
        <taxon>Bacillati</taxon>
        <taxon>Actinomycetota</taxon>
        <taxon>Actinomycetes</taxon>
        <taxon>Propionibacteriales</taxon>
        <taxon>Nocardioidaceae</taxon>
        <taxon>Nocardioides</taxon>
    </lineage>
</organism>
<dbReference type="Proteomes" id="UP001596135">
    <property type="component" value="Unassembled WGS sequence"/>
</dbReference>
<sequence>MRRVLVVALLLALVTPVPTSTGAPGHRDRVVPCSRGLVALTFDDGPSPTVTPRLVHVLRRLDVPATFFMVGTRVAAYPEVARLVEHNGFTIGNHTWAHTDLTTQSDAEVRHALRATRRAMHAAGLHPTELARPPYGATNPHVERLLTGMGYTSVLWTIDSRDWTGLSPRQIRAGIGSAVRPHRTNLVLQHDGVTNSPATLRALPTEVADLRRRGFCFAALDAAGAPTPPVPLVEVTPDRRRVAEGGRLAVTVRLSRPTSRPTAVRVLGRTVRFGVGERSARTAVRAPQDAADDHDRRLDLTLDGLRGVAPGTPVSVPVIDDDPPPVVSVGTAETEASPLLALGATVPVRLDRTSDRDVVVEAHSELGSASTIVPAGALTADLELTVPVGTPQDAVREVAVEVDGGNAGTLVVRPPTRTRTEVVQEVFARVRWPMTVAGL</sequence>
<accession>A0ABW1LIW3</accession>
<keyword evidence="1" id="KW-0732">Signal</keyword>
<evidence type="ECO:0000313" key="3">
    <source>
        <dbReference type="EMBL" id="MFC6043419.1"/>
    </source>
</evidence>
<proteinExistence type="predicted"/>
<evidence type="ECO:0000256" key="1">
    <source>
        <dbReference type="SAM" id="SignalP"/>
    </source>
</evidence>
<dbReference type="Pfam" id="PF01522">
    <property type="entry name" value="Polysacc_deac_1"/>
    <property type="match status" value="1"/>
</dbReference>
<name>A0ABW1LIW3_9ACTN</name>
<dbReference type="RefSeq" id="WP_379153457.1">
    <property type="nucleotide sequence ID" value="NZ_JBHSRJ010000004.1"/>
</dbReference>
<dbReference type="CDD" id="cd10917">
    <property type="entry name" value="CE4_NodB_like_6s_7s"/>
    <property type="match status" value="1"/>
</dbReference>
<dbReference type="Gene3D" id="3.20.20.370">
    <property type="entry name" value="Glycoside hydrolase/deacetylase"/>
    <property type="match status" value="1"/>
</dbReference>
<dbReference type="InterPro" id="IPR050248">
    <property type="entry name" value="Polysacc_deacetylase_ArnD"/>
</dbReference>
<evidence type="ECO:0000259" key="2">
    <source>
        <dbReference type="PROSITE" id="PS51677"/>
    </source>
</evidence>
<dbReference type="InterPro" id="IPR011330">
    <property type="entry name" value="Glyco_hydro/deAcase_b/a-brl"/>
</dbReference>